<dbReference type="PANTHER" id="PTHR43617">
    <property type="entry name" value="L-AMINO ACID N-ACETYLTRANSFERASE"/>
    <property type="match status" value="1"/>
</dbReference>
<protein>
    <recommendedName>
        <fullName evidence="1">[Ribosomal protein bS18]-alanine N-acetyltransferase</fullName>
        <ecNumber evidence="1">2.3.1.266</ecNumber>
    </recommendedName>
</protein>
<name>A0A251WX92_9RHOB</name>
<dbReference type="InterPro" id="IPR006464">
    <property type="entry name" value="AcTrfase_RimI/Ard1"/>
</dbReference>
<comment type="catalytic activity">
    <reaction evidence="1">
        <text>N-terminal L-alanyl-[ribosomal protein bS18] + acetyl-CoA = N-terminal N(alpha)-acetyl-L-alanyl-[ribosomal protein bS18] + CoA + H(+)</text>
        <dbReference type="Rhea" id="RHEA:43756"/>
        <dbReference type="Rhea" id="RHEA-COMP:10676"/>
        <dbReference type="Rhea" id="RHEA-COMP:10677"/>
        <dbReference type="ChEBI" id="CHEBI:15378"/>
        <dbReference type="ChEBI" id="CHEBI:57287"/>
        <dbReference type="ChEBI" id="CHEBI:57288"/>
        <dbReference type="ChEBI" id="CHEBI:64718"/>
        <dbReference type="ChEBI" id="CHEBI:83683"/>
        <dbReference type="EC" id="2.3.1.266"/>
    </reaction>
</comment>
<reference evidence="3 4" key="1">
    <citation type="submission" date="2016-12" db="EMBL/GenBank/DDBJ databases">
        <title>The draft genome sequence of HSLHS2.</title>
        <authorList>
            <person name="Hu D."/>
            <person name="Wang L."/>
            <person name="Shao Z."/>
        </authorList>
    </citation>
    <scope>NUCLEOTIDE SEQUENCE [LARGE SCALE GENOMIC DNA]</scope>
    <source>
        <strain evidence="3">MCCC 1A06712</strain>
    </source>
</reference>
<proteinExistence type="inferred from homology"/>
<feature type="domain" description="N-acetyltransferase" evidence="2">
    <location>
        <begin position="1"/>
        <end position="135"/>
    </location>
</feature>
<dbReference type="CDD" id="cd04301">
    <property type="entry name" value="NAT_SF"/>
    <property type="match status" value="1"/>
</dbReference>
<evidence type="ECO:0000313" key="3">
    <source>
        <dbReference type="EMBL" id="OUD08992.1"/>
    </source>
</evidence>
<keyword evidence="1" id="KW-0963">Cytoplasm</keyword>
<keyword evidence="3" id="KW-0808">Transferase</keyword>
<comment type="similarity">
    <text evidence="1">Belongs to the acetyltransferase family. RimI subfamily.</text>
</comment>
<dbReference type="GO" id="GO:0008999">
    <property type="term" value="F:protein-N-terminal-alanine acetyltransferase activity"/>
    <property type="evidence" value="ECO:0007669"/>
    <property type="project" value="UniProtKB-EC"/>
</dbReference>
<dbReference type="Proteomes" id="UP000194664">
    <property type="component" value="Unassembled WGS sequence"/>
</dbReference>
<evidence type="ECO:0000256" key="1">
    <source>
        <dbReference type="RuleBase" id="RU363094"/>
    </source>
</evidence>
<dbReference type="EMBL" id="MSPP01000003">
    <property type="protein sequence ID" value="OUD08992.1"/>
    <property type="molecule type" value="Genomic_DNA"/>
</dbReference>
<organism evidence="3 4">
    <name type="scientific">Marivivens niveibacter</name>
    <dbReference type="NCBI Taxonomy" id="1930667"/>
    <lineage>
        <taxon>Bacteria</taxon>
        <taxon>Pseudomonadati</taxon>
        <taxon>Pseudomonadota</taxon>
        <taxon>Alphaproteobacteria</taxon>
        <taxon>Rhodobacterales</taxon>
        <taxon>Paracoccaceae</taxon>
        <taxon>Marivivens group</taxon>
        <taxon>Marivivens</taxon>
    </lineage>
</organism>
<dbReference type="NCBIfam" id="TIGR01575">
    <property type="entry name" value="rimI"/>
    <property type="match status" value="1"/>
</dbReference>
<dbReference type="InterPro" id="IPR050276">
    <property type="entry name" value="MshD_Acetyltransferase"/>
</dbReference>
<dbReference type="PANTHER" id="PTHR43617:SF20">
    <property type="entry name" value="N-ALPHA-ACETYLTRANSFERASE RIMI"/>
    <property type="match status" value="1"/>
</dbReference>
<dbReference type="AlphaFoldDB" id="A0A251WX92"/>
<comment type="function">
    <text evidence="1">Acetylates the N-terminal alanine of ribosomal protein bS18.</text>
</comment>
<keyword evidence="4" id="KW-1185">Reference proteome</keyword>
<comment type="subcellular location">
    <subcellularLocation>
        <location evidence="1">Cytoplasm</location>
    </subcellularLocation>
</comment>
<accession>A0A251WX92</accession>
<evidence type="ECO:0000259" key="2">
    <source>
        <dbReference type="PROSITE" id="PS51186"/>
    </source>
</evidence>
<sequence>MNGVYASIHSECFTVPRPWSEAEFISLNSDPAVFTIGDANGLVMGRIIVDEAELLTIAVRPSSRRTGQGRALLLAFAETARSRGASTAFLEVAADNAPAISLYKSAGFIESGRRKNYYKHPNGQTIDALVMQIHL</sequence>
<dbReference type="InterPro" id="IPR016181">
    <property type="entry name" value="Acyl_CoA_acyltransferase"/>
</dbReference>
<dbReference type="OrthoDB" id="9804026at2"/>
<dbReference type="RefSeq" id="WP_086451472.1">
    <property type="nucleotide sequence ID" value="NZ_MSPP01000003.1"/>
</dbReference>
<dbReference type="EC" id="2.3.1.266" evidence="1"/>
<dbReference type="Gene3D" id="3.40.630.30">
    <property type="match status" value="1"/>
</dbReference>
<dbReference type="InterPro" id="IPR000182">
    <property type="entry name" value="GNAT_dom"/>
</dbReference>
<dbReference type="GO" id="GO:0005737">
    <property type="term" value="C:cytoplasm"/>
    <property type="evidence" value="ECO:0007669"/>
    <property type="project" value="UniProtKB-SubCell"/>
</dbReference>
<comment type="caution">
    <text evidence="3">The sequence shown here is derived from an EMBL/GenBank/DDBJ whole genome shotgun (WGS) entry which is preliminary data.</text>
</comment>
<evidence type="ECO:0000313" key="4">
    <source>
        <dbReference type="Proteomes" id="UP000194664"/>
    </source>
</evidence>
<dbReference type="SUPFAM" id="SSF55729">
    <property type="entry name" value="Acyl-CoA N-acyltransferases (Nat)"/>
    <property type="match status" value="1"/>
</dbReference>
<dbReference type="Pfam" id="PF00583">
    <property type="entry name" value="Acetyltransf_1"/>
    <property type="match status" value="1"/>
</dbReference>
<gene>
    <name evidence="3" type="ORF">BVC71_09765</name>
</gene>
<dbReference type="PROSITE" id="PS51186">
    <property type="entry name" value="GNAT"/>
    <property type="match status" value="1"/>
</dbReference>